<keyword evidence="2" id="KW-0805">Transcription regulation</keyword>
<protein>
    <submittedName>
        <fullName evidence="8">Sigma-70 family RNA polymerase sigma factor</fullName>
    </submittedName>
</protein>
<dbReference type="InterPro" id="IPR013325">
    <property type="entry name" value="RNA_pol_sigma_r2"/>
</dbReference>
<dbReference type="NCBIfam" id="TIGR02937">
    <property type="entry name" value="sigma70-ECF"/>
    <property type="match status" value="1"/>
</dbReference>
<comment type="similarity">
    <text evidence="1">Belongs to the sigma-70 factor family. ECF subfamily.</text>
</comment>
<evidence type="ECO:0000313" key="8">
    <source>
        <dbReference type="EMBL" id="MFL0248609.1"/>
    </source>
</evidence>
<organism evidence="8 9">
    <name type="scientific">Candidatus Clostridium stratigraminis</name>
    <dbReference type="NCBI Taxonomy" id="3381661"/>
    <lineage>
        <taxon>Bacteria</taxon>
        <taxon>Bacillati</taxon>
        <taxon>Bacillota</taxon>
        <taxon>Clostridia</taxon>
        <taxon>Eubacteriales</taxon>
        <taxon>Clostridiaceae</taxon>
        <taxon>Clostridium</taxon>
    </lineage>
</organism>
<evidence type="ECO:0000313" key="9">
    <source>
        <dbReference type="Proteomes" id="UP001623591"/>
    </source>
</evidence>
<accession>A0ABW8TC79</accession>
<dbReference type="PANTHER" id="PTHR43133:SF8">
    <property type="entry name" value="RNA POLYMERASE SIGMA FACTOR HI_1459-RELATED"/>
    <property type="match status" value="1"/>
</dbReference>
<feature type="domain" description="RNA polymerase sigma factor 70 region 4 type 2" evidence="7">
    <location>
        <begin position="141"/>
        <end position="191"/>
    </location>
</feature>
<dbReference type="InterPro" id="IPR039425">
    <property type="entry name" value="RNA_pol_sigma-70-like"/>
</dbReference>
<sequence length="199" mass="22706">MNRLLIIEEGEILHSDSELLNLFKTKPEKALDKMINMYAGLVYAIAFDKLSMICSKEDIEECMSDVFYEVYKKREVIDLQKSTIKAFIAVVAKRKAIDIYRNLKNKNSKVIPLDYLLTEDTLQDSVIIEQLVTEKEGQALIIKQIKALGEPDSEIFIRKYYFGQSTKIIAKAIGIKENTIDKKVSRGLVKLRKVLGGVL</sequence>
<dbReference type="Proteomes" id="UP001623591">
    <property type="component" value="Unassembled WGS sequence"/>
</dbReference>
<evidence type="ECO:0000259" key="7">
    <source>
        <dbReference type="Pfam" id="PF08281"/>
    </source>
</evidence>
<evidence type="ECO:0000259" key="6">
    <source>
        <dbReference type="Pfam" id="PF04542"/>
    </source>
</evidence>
<dbReference type="Gene3D" id="1.10.10.10">
    <property type="entry name" value="Winged helix-like DNA-binding domain superfamily/Winged helix DNA-binding domain"/>
    <property type="match status" value="1"/>
</dbReference>
<evidence type="ECO:0000256" key="1">
    <source>
        <dbReference type="ARBA" id="ARBA00010641"/>
    </source>
</evidence>
<dbReference type="Gene3D" id="1.10.1740.10">
    <property type="match status" value="1"/>
</dbReference>
<keyword evidence="5" id="KW-0804">Transcription</keyword>
<evidence type="ECO:0000256" key="2">
    <source>
        <dbReference type="ARBA" id="ARBA00023015"/>
    </source>
</evidence>
<dbReference type="SUPFAM" id="SSF88659">
    <property type="entry name" value="Sigma3 and sigma4 domains of RNA polymerase sigma factors"/>
    <property type="match status" value="1"/>
</dbReference>
<keyword evidence="9" id="KW-1185">Reference proteome</keyword>
<keyword evidence="3" id="KW-0731">Sigma factor</keyword>
<evidence type="ECO:0000256" key="5">
    <source>
        <dbReference type="ARBA" id="ARBA00023163"/>
    </source>
</evidence>
<dbReference type="InterPro" id="IPR013324">
    <property type="entry name" value="RNA_pol_sigma_r3/r4-like"/>
</dbReference>
<dbReference type="InterPro" id="IPR014284">
    <property type="entry name" value="RNA_pol_sigma-70_dom"/>
</dbReference>
<name>A0ABW8TC79_9CLOT</name>
<gene>
    <name evidence="8" type="ORF">ACJDUG_16820</name>
</gene>
<dbReference type="EMBL" id="JBJHZZ010000022">
    <property type="protein sequence ID" value="MFL0248609.1"/>
    <property type="molecule type" value="Genomic_DNA"/>
</dbReference>
<keyword evidence="4" id="KW-0238">DNA-binding</keyword>
<dbReference type="InterPro" id="IPR036388">
    <property type="entry name" value="WH-like_DNA-bd_sf"/>
</dbReference>
<dbReference type="Pfam" id="PF08281">
    <property type="entry name" value="Sigma70_r4_2"/>
    <property type="match status" value="1"/>
</dbReference>
<dbReference type="InterPro" id="IPR007627">
    <property type="entry name" value="RNA_pol_sigma70_r2"/>
</dbReference>
<feature type="domain" description="RNA polymerase sigma-70 region 2" evidence="6">
    <location>
        <begin position="34"/>
        <end position="103"/>
    </location>
</feature>
<dbReference type="SUPFAM" id="SSF88946">
    <property type="entry name" value="Sigma2 domain of RNA polymerase sigma factors"/>
    <property type="match status" value="1"/>
</dbReference>
<comment type="caution">
    <text evidence="8">The sequence shown here is derived from an EMBL/GenBank/DDBJ whole genome shotgun (WGS) entry which is preliminary data.</text>
</comment>
<dbReference type="InterPro" id="IPR013249">
    <property type="entry name" value="RNA_pol_sigma70_r4_t2"/>
</dbReference>
<reference evidence="8 9" key="1">
    <citation type="submission" date="2024-11" db="EMBL/GenBank/DDBJ databases">
        <authorList>
            <person name="Heng Y.C."/>
            <person name="Lim A.C.H."/>
            <person name="Lee J.K.Y."/>
            <person name="Kittelmann S."/>
        </authorList>
    </citation>
    <scope>NUCLEOTIDE SEQUENCE [LARGE SCALE GENOMIC DNA]</scope>
    <source>
        <strain evidence="8 9">WILCCON 0185</strain>
    </source>
</reference>
<dbReference type="Pfam" id="PF04542">
    <property type="entry name" value="Sigma70_r2"/>
    <property type="match status" value="1"/>
</dbReference>
<dbReference type="PANTHER" id="PTHR43133">
    <property type="entry name" value="RNA POLYMERASE ECF-TYPE SIGMA FACTO"/>
    <property type="match status" value="1"/>
</dbReference>
<proteinExistence type="inferred from homology"/>
<evidence type="ECO:0000256" key="3">
    <source>
        <dbReference type="ARBA" id="ARBA00023082"/>
    </source>
</evidence>
<dbReference type="RefSeq" id="WP_406771037.1">
    <property type="nucleotide sequence ID" value="NZ_JBJHZZ010000022.1"/>
</dbReference>
<evidence type="ECO:0000256" key="4">
    <source>
        <dbReference type="ARBA" id="ARBA00023125"/>
    </source>
</evidence>